<dbReference type="AlphaFoldDB" id="A0A940M9C8"/>
<gene>
    <name evidence="1" type="ORF">JFN87_00150</name>
</gene>
<reference evidence="1" key="1">
    <citation type="submission" date="2021-03" db="EMBL/GenBank/DDBJ databases">
        <title>Whole genome sequence of Streptomyces bomunensis MMS17-BM035.</title>
        <authorList>
            <person name="Lee J.H."/>
        </authorList>
    </citation>
    <scope>NUCLEOTIDE SEQUENCE</scope>
    <source>
        <strain evidence="1">MMS17-BM035</strain>
    </source>
</reference>
<protein>
    <submittedName>
        <fullName evidence="1">Uncharacterized protein</fullName>
    </submittedName>
</protein>
<keyword evidence="2" id="KW-1185">Reference proteome</keyword>
<proteinExistence type="predicted"/>
<name>A0A940M9C8_9ACTN</name>
<dbReference type="RefSeq" id="WP_209337701.1">
    <property type="nucleotide sequence ID" value="NZ_JAGIQL010000001.1"/>
</dbReference>
<comment type="caution">
    <text evidence="1">The sequence shown here is derived from an EMBL/GenBank/DDBJ whole genome shotgun (WGS) entry which is preliminary data.</text>
</comment>
<accession>A0A940M9C8</accession>
<evidence type="ECO:0000313" key="1">
    <source>
        <dbReference type="EMBL" id="MBP0455915.1"/>
    </source>
</evidence>
<evidence type="ECO:0000313" key="2">
    <source>
        <dbReference type="Proteomes" id="UP000670475"/>
    </source>
</evidence>
<organism evidence="1 2">
    <name type="scientific">Streptomyces montanisoli</name>
    <dbReference type="NCBI Taxonomy" id="2798581"/>
    <lineage>
        <taxon>Bacteria</taxon>
        <taxon>Bacillati</taxon>
        <taxon>Actinomycetota</taxon>
        <taxon>Actinomycetes</taxon>
        <taxon>Kitasatosporales</taxon>
        <taxon>Streptomycetaceae</taxon>
        <taxon>Streptomyces</taxon>
    </lineage>
</organism>
<dbReference type="Proteomes" id="UP000670475">
    <property type="component" value="Unassembled WGS sequence"/>
</dbReference>
<sequence length="65" mass="7259">MPIVIEQGYNDHLMSSREMNSFALNIQVAKTEAERLKVLKDYGLTEKDFPDGRVPGLPPDESPAV</sequence>
<dbReference type="EMBL" id="JAGIQL010000001">
    <property type="protein sequence ID" value="MBP0455915.1"/>
    <property type="molecule type" value="Genomic_DNA"/>
</dbReference>